<organism evidence="2 3">
    <name type="scientific">Labilithrix luteola</name>
    <dbReference type="NCBI Taxonomy" id="1391654"/>
    <lineage>
        <taxon>Bacteria</taxon>
        <taxon>Pseudomonadati</taxon>
        <taxon>Myxococcota</taxon>
        <taxon>Polyangia</taxon>
        <taxon>Polyangiales</taxon>
        <taxon>Labilitrichaceae</taxon>
        <taxon>Labilithrix</taxon>
    </lineage>
</organism>
<evidence type="ECO:0000259" key="1">
    <source>
        <dbReference type="Pfam" id="PF03417"/>
    </source>
</evidence>
<name>A0A0K1Q6P0_9BACT</name>
<feature type="domain" description="Peptidase C45 hydrolase" evidence="1">
    <location>
        <begin position="163"/>
        <end position="299"/>
    </location>
</feature>
<protein>
    <recommendedName>
        <fullName evidence="1">Peptidase C45 hydrolase domain-containing protein</fullName>
    </recommendedName>
</protein>
<dbReference type="PATRIC" id="fig|1391654.3.peg.8177"/>
<sequence length="325" mass="35375">MNPIPELTVDLNVAPEKRWEPLESRKDVARELLAFYLRDLGGAERFASMIADYGAAFVDEEYRAEMRGIARLLDVPEQDVLLANLYYDALKLVLGSSMGCTAFAVDTPHGPLHARNLDWTTANGRLAAETILVNFVRDGAPLYRVVGWPGFTACLSGVAPGRFAVTLNAVLGDDPPELATPVSFLLRRALETAEDFDAAIALLRDTPVVSDSLLLVTGTKREQMAVIERAPKRAAVRGPYGGWVLVTNDYRALAAEGHEAGLRSALGETSCGRFDRARAMLRERTPHDAGACMEILRDRGVKMAITVQHMVLSAATGQVMIELPA</sequence>
<dbReference type="InterPro" id="IPR005079">
    <property type="entry name" value="Peptidase_C45_hydrolase"/>
</dbReference>
<keyword evidence="3" id="KW-1185">Reference proteome</keyword>
<dbReference type="AlphaFoldDB" id="A0A0K1Q6P0"/>
<dbReference type="STRING" id="1391654.AKJ09_08066"/>
<dbReference type="PANTHER" id="PTHR28583">
    <property type="entry name" value="ACID AMIDASE"/>
    <property type="match status" value="1"/>
</dbReference>
<dbReference type="InterPro" id="IPR047794">
    <property type="entry name" value="C45_proenzyme-like"/>
</dbReference>
<dbReference type="KEGG" id="llu:AKJ09_08066"/>
<evidence type="ECO:0000313" key="2">
    <source>
        <dbReference type="EMBL" id="AKV01403.1"/>
    </source>
</evidence>
<dbReference type="Pfam" id="PF03417">
    <property type="entry name" value="AAT"/>
    <property type="match status" value="1"/>
</dbReference>
<dbReference type="OrthoDB" id="5480874at2"/>
<dbReference type="Gene3D" id="3.60.60.10">
    <property type="entry name" value="Penicillin V Acylase, Chain A"/>
    <property type="match status" value="1"/>
</dbReference>
<gene>
    <name evidence="2" type="ORF">AKJ09_08066</name>
</gene>
<dbReference type="PANTHER" id="PTHR28583:SF4">
    <property type="entry name" value="N-ACYLETHANOLAMINE-HYDROLYZING ACID AMIDASE"/>
    <property type="match status" value="1"/>
</dbReference>
<dbReference type="EMBL" id="CP012333">
    <property type="protein sequence ID" value="AKV01403.1"/>
    <property type="molecule type" value="Genomic_DNA"/>
</dbReference>
<reference evidence="2 3" key="1">
    <citation type="submission" date="2015-08" db="EMBL/GenBank/DDBJ databases">
        <authorList>
            <person name="Babu N.S."/>
            <person name="Beckwith C.J."/>
            <person name="Beseler K.G."/>
            <person name="Brison A."/>
            <person name="Carone J.V."/>
            <person name="Caskin T.P."/>
            <person name="Diamond M."/>
            <person name="Durham M.E."/>
            <person name="Foxe J.M."/>
            <person name="Go M."/>
            <person name="Henderson B.A."/>
            <person name="Jones I.B."/>
            <person name="McGettigan J.A."/>
            <person name="Micheletti S.J."/>
            <person name="Nasrallah M.E."/>
            <person name="Ortiz D."/>
            <person name="Piller C.R."/>
            <person name="Privatt S.R."/>
            <person name="Schneider S.L."/>
            <person name="Sharp S."/>
            <person name="Smith T.C."/>
            <person name="Stanton J.D."/>
            <person name="Ullery H.E."/>
            <person name="Wilson R.J."/>
            <person name="Serrano M.G."/>
            <person name="Buck G."/>
            <person name="Lee V."/>
            <person name="Wang Y."/>
            <person name="Carvalho R."/>
            <person name="Voegtly L."/>
            <person name="Shi R."/>
            <person name="Duckworth R."/>
            <person name="Johnson A."/>
            <person name="Loviza R."/>
            <person name="Walstead R."/>
            <person name="Shah Z."/>
            <person name="Kiflezghi M."/>
            <person name="Wade K."/>
            <person name="Ball S.L."/>
            <person name="Bradley K.W."/>
            <person name="Asai D.J."/>
            <person name="Bowman C.A."/>
            <person name="Russell D.A."/>
            <person name="Pope W.H."/>
            <person name="Jacobs-Sera D."/>
            <person name="Hendrix R.W."/>
            <person name="Hatfull G.F."/>
        </authorList>
    </citation>
    <scope>NUCLEOTIDE SEQUENCE [LARGE SCALE GENOMIC DNA]</scope>
    <source>
        <strain evidence="2 3">DSM 27648</strain>
    </source>
</reference>
<dbReference type="Proteomes" id="UP000064967">
    <property type="component" value="Chromosome"/>
</dbReference>
<dbReference type="NCBIfam" id="NF040521">
    <property type="entry name" value="C45_proenzyme"/>
    <property type="match status" value="1"/>
</dbReference>
<proteinExistence type="predicted"/>
<evidence type="ECO:0000313" key="3">
    <source>
        <dbReference type="Proteomes" id="UP000064967"/>
    </source>
</evidence>
<dbReference type="RefSeq" id="WP_146652504.1">
    <property type="nucleotide sequence ID" value="NZ_CP012333.1"/>
</dbReference>
<accession>A0A0K1Q6P0</accession>
<dbReference type="GO" id="GO:0016810">
    <property type="term" value="F:hydrolase activity, acting on carbon-nitrogen (but not peptide) bonds"/>
    <property type="evidence" value="ECO:0007669"/>
    <property type="project" value="TreeGrafter"/>
</dbReference>